<dbReference type="Proteomes" id="UP000261540">
    <property type="component" value="Unplaced"/>
</dbReference>
<organism evidence="1 2">
    <name type="scientific">Paramormyrops kingsleyae</name>
    <dbReference type="NCBI Taxonomy" id="1676925"/>
    <lineage>
        <taxon>Eukaryota</taxon>
        <taxon>Metazoa</taxon>
        <taxon>Chordata</taxon>
        <taxon>Craniata</taxon>
        <taxon>Vertebrata</taxon>
        <taxon>Euteleostomi</taxon>
        <taxon>Actinopterygii</taxon>
        <taxon>Neopterygii</taxon>
        <taxon>Teleostei</taxon>
        <taxon>Osteoglossocephala</taxon>
        <taxon>Osteoglossomorpha</taxon>
        <taxon>Osteoglossiformes</taxon>
        <taxon>Mormyridae</taxon>
        <taxon>Paramormyrops</taxon>
    </lineage>
</organism>
<dbReference type="STRING" id="1676925.ENSPKIP00000006178"/>
<reference evidence="1" key="2">
    <citation type="submission" date="2025-09" db="UniProtKB">
        <authorList>
            <consortium name="Ensembl"/>
        </authorList>
    </citation>
    <scope>IDENTIFICATION</scope>
</reference>
<dbReference type="Pfam" id="PF15011">
    <property type="entry name" value="CA109-like"/>
    <property type="match status" value="1"/>
</dbReference>
<dbReference type="GeneTree" id="ENSGT00390000008551"/>
<sequence length="202" mass="23237">MSKSEFLSLHQALKRSFQNLEQNQKLWNGMLAECSPLMVSLGNLAEQLHALQNVQLERTPLKGFPDLRERLRFKLLQAVDTVMEKLYEKMAALQAVRDAVSNQAAAVFQLYTQHADALDMATCLQRSATCPSVADMLEWLQDAERHYQWELLKRKALLQMLKPGDLAYLQTSPKRWESLSNRGRDDIITETLCRVALFRESQ</sequence>
<dbReference type="GeneID" id="111854323"/>
<keyword evidence="2" id="KW-1185">Reference proteome</keyword>
<evidence type="ECO:0000313" key="2">
    <source>
        <dbReference type="Proteomes" id="UP000261540"/>
    </source>
</evidence>
<dbReference type="OrthoDB" id="6605214at2759"/>
<dbReference type="Ensembl" id="ENSPKIT00000030199.1">
    <property type="protein sequence ID" value="ENSPKIP00000006178.1"/>
    <property type="gene ID" value="ENSPKIG00000022562.1"/>
</dbReference>
<dbReference type="PANTHER" id="PTHR16234:SF5">
    <property type="entry name" value="AFG2-INTERACTING RIBOSOME MATURATION FACTOR"/>
    <property type="match status" value="1"/>
</dbReference>
<dbReference type="CTD" id="54955"/>
<protein>
    <submittedName>
        <fullName evidence="1">AFG2 interacting ribosome maturation factor</fullName>
    </submittedName>
</protein>
<proteinExistence type="predicted"/>
<dbReference type="AlphaFoldDB" id="A0A3B3QJ97"/>
<accession>A0A3B3QJ97</accession>
<name>A0A3B3QJ97_9TELE</name>
<dbReference type="KEGG" id="pki:111854323"/>
<evidence type="ECO:0000313" key="1">
    <source>
        <dbReference type="Ensembl" id="ENSPKIP00000006178.1"/>
    </source>
</evidence>
<dbReference type="PANTHER" id="PTHR16234">
    <property type="entry name" value="SIMILAR TO HYPOTHETICAL PROTEIN FLJ20508"/>
    <property type="match status" value="1"/>
</dbReference>
<dbReference type="RefSeq" id="XP_023687964.1">
    <property type="nucleotide sequence ID" value="XM_023832196.2"/>
</dbReference>
<dbReference type="GO" id="GO:0005737">
    <property type="term" value="C:cytoplasm"/>
    <property type="evidence" value="ECO:0007669"/>
    <property type="project" value="TreeGrafter"/>
</dbReference>
<reference evidence="1" key="1">
    <citation type="submission" date="2025-08" db="UniProtKB">
        <authorList>
            <consortium name="Ensembl"/>
        </authorList>
    </citation>
    <scope>IDENTIFICATION</scope>
</reference>
<dbReference type="GO" id="GO:0005634">
    <property type="term" value="C:nucleus"/>
    <property type="evidence" value="ECO:0007669"/>
    <property type="project" value="TreeGrafter"/>
</dbReference>
<dbReference type="InterPro" id="IPR029159">
    <property type="entry name" value="CA109-like"/>
</dbReference>